<dbReference type="Proteomes" id="UP001341840">
    <property type="component" value="Unassembled WGS sequence"/>
</dbReference>
<dbReference type="CDD" id="cd06222">
    <property type="entry name" value="RNase_H_like"/>
    <property type="match status" value="1"/>
</dbReference>
<evidence type="ECO:0000259" key="1">
    <source>
        <dbReference type="Pfam" id="PF13456"/>
    </source>
</evidence>
<dbReference type="Pfam" id="PF13456">
    <property type="entry name" value="RVT_3"/>
    <property type="match status" value="1"/>
</dbReference>
<dbReference type="InterPro" id="IPR012337">
    <property type="entry name" value="RNaseH-like_sf"/>
</dbReference>
<dbReference type="PANTHER" id="PTHR47074">
    <property type="entry name" value="BNAC02G40300D PROTEIN"/>
    <property type="match status" value="1"/>
</dbReference>
<accession>A0ABU6X7J5</accession>
<comment type="caution">
    <text evidence="2">The sequence shown here is derived from an EMBL/GenBank/DDBJ whole genome shotgun (WGS) entry which is preliminary data.</text>
</comment>
<dbReference type="SUPFAM" id="SSF53098">
    <property type="entry name" value="Ribonuclease H-like"/>
    <property type="match status" value="1"/>
</dbReference>
<dbReference type="PANTHER" id="PTHR47074:SF11">
    <property type="entry name" value="REVERSE TRANSCRIPTASE-LIKE PROTEIN"/>
    <property type="match status" value="1"/>
</dbReference>
<name>A0ABU6X7J5_9FABA</name>
<proteinExistence type="predicted"/>
<dbReference type="InterPro" id="IPR052929">
    <property type="entry name" value="RNase_H-like_EbsB-rel"/>
</dbReference>
<dbReference type="InterPro" id="IPR002156">
    <property type="entry name" value="RNaseH_domain"/>
</dbReference>
<keyword evidence="3" id="KW-1185">Reference proteome</keyword>
<evidence type="ECO:0000313" key="2">
    <source>
        <dbReference type="EMBL" id="MED6193602.1"/>
    </source>
</evidence>
<gene>
    <name evidence="2" type="ORF">PIB30_021077</name>
</gene>
<evidence type="ECO:0000313" key="3">
    <source>
        <dbReference type="Proteomes" id="UP001341840"/>
    </source>
</evidence>
<sequence>MWWLLHHRRPCAVQFCDLQLLHNGYDLGAAFACKCYAAGDGAFLRAAVYMDEHGHLLTGMATPSKASSALAAEAQALRQAMNLARNFSLSKIIFESDCANLKQAIKSSSKIAKIDIILDDIGDLRREIPDCGFTWVPRDGNRLAHEVAKLAAVGSLNLSWCSRRPFSVNQILQAGASPSS</sequence>
<dbReference type="InterPro" id="IPR044730">
    <property type="entry name" value="RNase_H-like_dom_plant"/>
</dbReference>
<organism evidence="2 3">
    <name type="scientific">Stylosanthes scabra</name>
    <dbReference type="NCBI Taxonomy" id="79078"/>
    <lineage>
        <taxon>Eukaryota</taxon>
        <taxon>Viridiplantae</taxon>
        <taxon>Streptophyta</taxon>
        <taxon>Embryophyta</taxon>
        <taxon>Tracheophyta</taxon>
        <taxon>Spermatophyta</taxon>
        <taxon>Magnoliopsida</taxon>
        <taxon>eudicotyledons</taxon>
        <taxon>Gunneridae</taxon>
        <taxon>Pentapetalae</taxon>
        <taxon>rosids</taxon>
        <taxon>fabids</taxon>
        <taxon>Fabales</taxon>
        <taxon>Fabaceae</taxon>
        <taxon>Papilionoideae</taxon>
        <taxon>50 kb inversion clade</taxon>
        <taxon>dalbergioids sensu lato</taxon>
        <taxon>Dalbergieae</taxon>
        <taxon>Pterocarpus clade</taxon>
        <taxon>Stylosanthes</taxon>
    </lineage>
</organism>
<dbReference type="EMBL" id="JASCZI010211517">
    <property type="protein sequence ID" value="MED6193602.1"/>
    <property type="molecule type" value="Genomic_DNA"/>
</dbReference>
<reference evidence="2 3" key="1">
    <citation type="journal article" date="2023" name="Plants (Basel)">
        <title>Bridging the Gap: Combining Genomics and Transcriptomics Approaches to Understand Stylosanthes scabra, an Orphan Legume from the Brazilian Caatinga.</title>
        <authorList>
            <person name="Ferreira-Neto J.R.C."/>
            <person name="da Silva M.D."/>
            <person name="Binneck E."/>
            <person name="de Melo N.F."/>
            <person name="da Silva R.H."/>
            <person name="de Melo A.L.T.M."/>
            <person name="Pandolfi V."/>
            <person name="Bustamante F.O."/>
            <person name="Brasileiro-Vidal A.C."/>
            <person name="Benko-Iseppon A.M."/>
        </authorList>
    </citation>
    <scope>NUCLEOTIDE SEQUENCE [LARGE SCALE GENOMIC DNA]</scope>
    <source>
        <tissue evidence="2">Leaves</tissue>
    </source>
</reference>
<feature type="domain" description="RNase H type-1" evidence="1">
    <location>
        <begin position="46"/>
        <end position="151"/>
    </location>
</feature>
<dbReference type="Gene3D" id="3.30.420.10">
    <property type="entry name" value="Ribonuclease H-like superfamily/Ribonuclease H"/>
    <property type="match status" value="1"/>
</dbReference>
<dbReference type="InterPro" id="IPR036397">
    <property type="entry name" value="RNaseH_sf"/>
</dbReference>
<protein>
    <recommendedName>
        <fullName evidence="1">RNase H type-1 domain-containing protein</fullName>
    </recommendedName>
</protein>